<gene>
    <name evidence="1" type="ORF">JOC49_002288</name>
</gene>
<evidence type="ECO:0000313" key="1">
    <source>
        <dbReference type="EMBL" id="MBM7562727.1"/>
    </source>
</evidence>
<sequence>MIKYWFNHTEQEKEHIEHLAQKHGLMVAYGPSEHDVTTISIEKGGVVITEDPQASNVVVLRESCTDLLYVIPVKDILNIRVFR</sequence>
<dbReference type="Proteomes" id="UP000767854">
    <property type="component" value="Unassembled WGS sequence"/>
</dbReference>
<protein>
    <submittedName>
        <fullName evidence="1">Uncharacterized protein</fullName>
    </submittedName>
</protein>
<accession>A0ABS2MTY1</accession>
<organism evidence="1 2">
    <name type="scientific">Fusibacter tunisiensis</name>
    <dbReference type="NCBI Taxonomy" id="1008308"/>
    <lineage>
        <taxon>Bacteria</taxon>
        <taxon>Bacillati</taxon>
        <taxon>Bacillota</taxon>
        <taxon>Clostridia</taxon>
        <taxon>Eubacteriales</taxon>
        <taxon>Eubacteriales Family XII. Incertae Sedis</taxon>
        <taxon>Fusibacter</taxon>
    </lineage>
</organism>
<reference evidence="1 2" key="1">
    <citation type="submission" date="2021-01" db="EMBL/GenBank/DDBJ databases">
        <title>Genomic Encyclopedia of Type Strains, Phase IV (KMG-IV): sequencing the most valuable type-strain genomes for metagenomic binning, comparative biology and taxonomic classification.</title>
        <authorList>
            <person name="Goeker M."/>
        </authorList>
    </citation>
    <scope>NUCLEOTIDE SEQUENCE [LARGE SCALE GENOMIC DNA]</scope>
    <source>
        <strain evidence="1 2">DSM 24436</strain>
    </source>
</reference>
<dbReference type="EMBL" id="JAFBDT010000028">
    <property type="protein sequence ID" value="MBM7562727.1"/>
    <property type="molecule type" value="Genomic_DNA"/>
</dbReference>
<keyword evidence="2" id="KW-1185">Reference proteome</keyword>
<comment type="caution">
    <text evidence="1">The sequence shown here is derived from an EMBL/GenBank/DDBJ whole genome shotgun (WGS) entry which is preliminary data.</text>
</comment>
<dbReference type="RefSeq" id="WP_204665154.1">
    <property type="nucleotide sequence ID" value="NZ_JAFBDT010000028.1"/>
</dbReference>
<name>A0ABS2MTY1_9FIRM</name>
<proteinExistence type="predicted"/>
<evidence type="ECO:0000313" key="2">
    <source>
        <dbReference type="Proteomes" id="UP000767854"/>
    </source>
</evidence>